<accession>A0A0C2DU39</accession>
<name>A0A0C2DU39_9BILA</name>
<dbReference type="AlphaFoldDB" id="A0A0C2DU39"/>
<reference evidence="2 3" key="1">
    <citation type="submission" date="2013-12" db="EMBL/GenBank/DDBJ databases">
        <title>Draft genome of the parsitic nematode Ancylostoma duodenale.</title>
        <authorList>
            <person name="Mitreva M."/>
        </authorList>
    </citation>
    <scope>NUCLEOTIDE SEQUENCE [LARGE SCALE GENOMIC DNA]</scope>
    <source>
        <strain evidence="2 3">Zhejiang</strain>
    </source>
</reference>
<dbReference type="EMBL" id="KN727169">
    <property type="protein sequence ID" value="KIH66322.1"/>
    <property type="molecule type" value="Genomic_DNA"/>
</dbReference>
<dbReference type="Proteomes" id="UP000054047">
    <property type="component" value="Unassembled WGS sequence"/>
</dbReference>
<evidence type="ECO:0000256" key="1">
    <source>
        <dbReference type="SAM" id="MobiDB-lite"/>
    </source>
</evidence>
<gene>
    <name evidence="2" type="ORF">ANCDUO_03350</name>
</gene>
<feature type="region of interest" description="Disordered" evidence="1">
    <location>
        <begin position="1"/>
        <end position="40"/>
    </location>
</feature>
<keyword evidence="3" id="KW-1185">Reference proteome</keyword>
<protein>
    <submittedName>
        <fullName evidence="2">Uncharacterized protein</fullName>
    </submittedName>
</protein>
<evidence type="ECO:0000313" key="2">
    <source>
        <dbReference type="EMBL" id="KIH66322.1"/>
    </source>
</evidence>
<proteinExistence type="predicted"/>
<organism evidence="2 3">
    <name type="scientific">Ancylostoma duodenale</name>
    <dbReference type="NCBI Taxonomy" id="51022"/>
    <lineage>
        <taxon>Eukaryota</taxon>
        <taxon>Metazoa</taxon>
        <taxon>Ecdysozoa</taxon>
        <taxon>Nematoda</taxon>
        <taxon>Chromadorea</taxon>
        <taxon>Rhabditida</taxon>
        <taxon>Rhabditina</taxon>
        <taxon>Rhabditomorpha</taxon>
        <taxon>Strongyloidea</taxon>
        <taxon>Ancylostomatidae</taxon>
        <taxon>Ancylostomatinae</taxon>
        <taxon>Ancylostoma</taxon>
    </lineage>
</organism>
<evidence type="ECO:0000313" key="3">
    <source>
        <dbReference type="Proteomes" id="UP000054047"/>
    </source>
</evidence>
<feature type="compositionally biased region" description="Basic and acidic residues" evidence="1">
    <location>
        <begin position="9"/>
        <end position="18"/>
    </location>
</feature>
<sequence length="123" mass="13545">MWAPTQTRRTIELNDVRRSGKRTPPTNGTNAEEEEEDIEHISSRVDSVVKPIKDMVCVDVNVLAVIGEASKRIRAAGINGIDFACVHPEFNCEGRSCSLCADVDFNLAMLGSADKFHNCLPRS</sequence>